<evidence type="ECO:0000256" key="1">
    <source>
        <dbReference type="ARBA" id="ARBA00022801"/>
    </source>
</evidence>
<dbReference type="PRINTS" id="PR00111">
    <property type="entry name" value="ABHYDROLASE"/>
</dbReference>
<dbReference type="InterPro" id="IPR050266">
    <property type="entry name" value="AB_hydrolase_sf"/>
</dbReference>
<accession>A0ABX8V923</accession>
<feature type="domain" description="AB hydrolase-1" evidence="2">
    <location>
        <begin position="21"/>
        <end position="256"/>
    </location>
</feature>
<dbReference type="PANTHER" id="PTHR43798">
    <property type="entry name" value="MONOACYLGLYCEROL LIPASE"/>
    <property type="match status" value="1"/>
</dbReference>
<evidence type="ECO:0000259" key="2">
    <source>
        <dbReference type="Pfam" id="PF00561"/>
    </source>
</evidence>
<name>A0ABX8V923_9FLAO</name>
<proteinExistence type="predicted"/>
<keyword evidence="1 3" id="KW-0378">Hydrolase</keyword>
<dbReference type="EMBL" id="CP080429">
    <property type="protein sequence ID" value="QYJ69335.1"/>
    <property type="molecule type" value="Genomic_DNA"/>
</dbReference>
<dbReference type="Gene3D" id="3.40.50.1820">
    <property type="entry name" value="alpha/beta hydrolase"/>
    <property type="match status" value="1"/>
</dbReference>
<dbReference type="SUPFAM" id="SSF53474">
    <property type="entry name" value="alpha/beta-Hydrolases"/>
    <property type="match status" value="1"/>
</dbReference>
<dbReference type="GO" id="GO:0016787">
    <property type="term" value="F:hydrolase activity"/>
    <property type="evidence" value="ECO:0007669"/>
    <property type="project" value="UniProtKB-KW"/>
</dbReference>
<evidence type="ECO:0000313" key="3">
    <source>
        <dbReference type="EMBL" id="QYJ69335.1"/>
    </source>
</evidence>
<reference evidence="3 4" key="1">
    <citation type="submission" date="2021-07" db="EMBL/GenBank/DDBJ databases">
        <title>Flavobacterium WSW3-B6 sp.nov, isolated from seaweed.</title>
        <authorList>
            <person name="Muhammad N."/>
            <person name="Ho H."/>
            <person name="Lee Y.-J."/>
            <person name="Nguyen T."/>
            <person name="Ho J."/>
            <person name="Kim S.-G."/>
        </authorList>
    </citation>
    <scope>NUCLEOTIDE SEQUENCE [LARGE SCALE GENOMIC DNA]</scope>
    <source>
        <strain evidence="3 4">WSW3-B6</strain>
    </source>
</reference>
<keyword evidence="4" id="KW-1185">Reference proteome</keyword>
<gene>
    <name evidence="3" type="ORF">K1I41_05445</name>
</gene>
<dbReference type="InterPro" id="IPR000073">
    <property type="entry name" value="AB_hydrolase_1"/>
</dbReference>
<sequence>MNCIVETIAGKIEYNVYGNGKPIVFLHGGHSNSQEKLFLKGYNKNCFKLIVPSRPGYGKTPISNKTTHKDAAQLIIALLDVLQIKKCVVVGISAGGLTAIQMAATYPNRVEKLLLISAITQKWLSPEDTLYKMGKIVFSPMVERFTWSVYRLLFSLLPKTMTKVLFKQVSSITNTTITENEICEVKKMVSVQRSKKGFVADLDHDISNDAITKIKCPTLILHSKNDKSVAIAMAHHANTNINNSILKVYNNKWGHLLWLGKDSEAPIADANSFINSENIRYK</sequence>
<dbReference type="RefSeq" id="WP_220641670.1">
    <property type="nucleotide sequence ID" value="NZ_CP080429.1"/>
</dbReference>
<dbReference type="Proteomes" id="UP000825381">
    <property type="component" value="Chromosome"/>
</dbReference>
<evidence type="ECO:0000313" key="4">
    <source>
        <dbReference type="Proteomes" id="UP000825381"/>
    </source>
</evidence>
<dbReference type="InterPro" id="IPR029058">
    <property type="entry name" value="AB_hydrolase_fold"/>
</dbReference>
<protein>
    <submittedName>
        <fullName evidence="3">Alpha/beta hydrolase</fullName>
    </submittedName>
</protein>
<organism evidence="3 4">
    <name type="scientific">Flavobacterium litorale</name>
    <dbReference type="NCBI Taxonomy" id="2856519"/>
    <lineage>
        <taxon>Bacteria</taxon>
        <taxon>Pseudomonadati</taxon>
        <taxon>Bacteroidota</taxon>
        <taxon>Flavobacteriia</taxon>
        <taxon>Flavobacteriales</taxon>
        <taxon>Flavobacteriaceae</taxon>
        <taxon>Flavobacterium</taxon>
    </lineage>
</organism>
<dbReference type="Pfam" id="PF00561">
    <property type="entry name" value="Abhydrolase_1"/>
    <property type="match status" value="1"/>
</dbReference>
<dbReference type="PANTHER" id="PTHR43798:SF31">
    <property type="entry name" value="AB HYDROLASE SUPERFAMILY PROTEIN YCLE"/>
    <property type="match status" value="1"/>
</dbReference>